<keyword evidence="1" id="KW-0175">Coiled coil</keyword>
<protein>
    <recommendedName>
        <fullName evidence="2">Reverse transcriptase zinc-binding domain-containing protein</fullName>
    </recommendedName>
</protein>
<feature type="coiled-coil region" evidence="1">
    <location>
        <begin position="182"/>
        <end position="209"/>
    </location>
</feature>
<accession>A0A444Y6L3</accession>
<dbReference type="Proteomes" id="UP000289738">
    <property type="component" value="Chromosome B08"/>
</dbReference>
<sequence>MHVQFFHNTVLTCISNESDSPLTKQRNEFLPSVMKTATQTTIEGSPSWTATVHRNRLSLGRLQRAKVFLWQLAHNAVLTASRTVGWGRENNPNCMSCDNDIETPFHVIRDCPMSSPVWNCRVKLQNIGMFYNLDLKEWIIANMTVDMGSDDDMEWKDIFVIAVWLIWKFRNEYIHSNINTSLRIKEMKIKNLAREIRDARRRIENNQHEESLTVSWQPTQKD</sequence>
<evidence type="ECO:0000259" key="2">
    <source>
        <dbReference type="Pfam" id="PF13966"/>
    </source>
</evidence>
<dbReference type="EMBL" id="SDMP01000018">
    <property type="protein sequence ID" value="RYQ97574.1"/>
    <property type="molecule type" value="Genomic_DNA"/>
</dbReference>
<feature type="domain" description="Reverse transcriptase zinc-binding" evidence="2">
    <location>
        <begin position="63"/>
        <end position="118"/>
    </location>
</feature>
<organism evidence="3 4">
    <name type="scientific">Arachis hypogaea</name>
    <name type="common">Peanut</name>
    <dbReference type="NCBI Taxonomy" id="3818"/>
    <lineage>
        <taxon>Eukaryota</taxon>
        <taxon>Viridiplantae</taxon>
        <taxon>Streptophyta</taxon>
        <taxon>Embryophyta</taxon>
        <taxon>Tracheophyta</taxon>
        <taxon>Spermatophyta</taxon>
        <taxon>Magnoliopsida</taxon>
        <taxon>eudicotyledons</taxon>
        <taxon>Gunneridae</taxon>
        <taxon>Pentapetalae</taxon>
        <taxon>rosids</taxon>
        <taxon>fabids</taxon>
        <taxon>Fabales</taxon>
        <taxon>Fabaceae</taxon>
        <taxon>Papilionoideae</taxon>
        <taxon>50 kb inversion clade</taxon>
        <taxon>dalbergioids sensu lato</taxon>
        <taxon>Dalbergieae</taxon>
        <taxon>Pterocarpus clade</taxon>
        <taxon>Arachis</taxon>
    </lineage>
</organism>
<evidence type="ECO:0000313" key="3">
    <source>
        <dbReference type="EMBL" id="RYQ97574.1"/>
    </source>
</evidence>
<gene>
    <name evidence="3" type="ORF">Ahy_B08g093655</name>
</gene>
<evidence type="ECO:0000256" key="1">
    <source>
        <dbReference type="SAM" id="Coils"/>
    </source>
</evidence>
<name>A0A444Y6L3_ARAHY</name>
<dbReference type="AlphaFoldDB" id="A0A444Y6L3"/>
<dbReference type="InterPro" id="IPR026960">
    <property type="entry name" value="RVT-Znf"/>
</dbReference>
<reference evidence="3 4" key="1">
    <citation type="submission" date="2019-01" db="EMBL/GenBank/DDBJ databases">
        <title>Sequencing of cultivated peanut Arachis hypogaea provides insights into genome evolution and oil improvement.</title>
        <authorList>
            <person name="Chen X."/>
        </authorList>
    </citation>
    <scope>NUCLEOTIDE SEQUENCE [LARGE SCALE GENOMIC DNA]</scope>
    <source>
        <strain evidence="4">cv. Fuhuasheng</strain>
        <tissue evidence="3">Leaves</tissue>
    </source>
</reference>
<comment type="caution">
    <text evidence="3">The sequence shown here is derived from an EMBL/GenBank/DDBJ whole genome shotgun (WGS) entry which is preliminary data.</text>
</comment>
<dbReference type="Pfam" id="PF13966">
    <property type="entry name" value="zf-RVT"/>
    <property type="match status" value="1"/>
</dbReference>
<evidence type="ECO:0000313" key="4">
    <source>
        <dbReference type="Proteomes" id="UP000289738"/>
    </source>
</evidence>
<keyword evidence="4" id="KW-1185">Reference proteome</keyword>
<proteinExistence type="predicted"/>